<evidence type="ECO:0000256" key="1">
    <source>
        <dbReference type="SAM" id="Phobius"/>
    </source>
</evidence>
<name>A0ABN2PSH6_9MICO</name>
<keyword evidence="1" id="KW-1133">Transmembrane helix</keyword>
<keyword evidence="1" id="KW-0812">Transmembrane</keyword>
<gene>
    <name evidence="2" type="ORF">GCM10009775_19710</name>
</gene>
<feature type="transmembrane region" description="Helical" evidence="1">
    <location>
        <begin position="110"/>
        <end position="130"/>
    </location>
</feature>
<protein>
    <submittedName>
        <fullName evidence="2">Uncharacterized protein</fullName>
    </submittedName>
</protein>
<feature type="transmembrane region" description="Helical" evidence="1">
    <location>
        <begin position="76"/>
        <end position="98"/>
    </location>
</feature>
<dbReference type="RefSeq" id="WP_248151055.1">
    <property type="nucleotide sequence ID" value="NZ_BAAAOF010000003.1"/>
</dbReference>
<feature type="transmembrane region" description="Helical" evidence="1">
    <location>
        <begin position="142"/>
        <end position="164"/>
    </location>
</feature>
<evidence type="ECO:0000313" key="3">
    <source>
        <dbReference type="Proteomes" id="UP001501343"/>
    </source>
</evidence>
<reference evidence="2 3" key="1">
    <citation type="journal article" date="2019" name="Int. J. Syst. Evol. Microbiol.">
        <title>The Global Catalogue of Microorganisms (GCM) 10K type strain sequencing project: providing services to taxonomists for standard genome sequencing and annotation.</title>
        <authorList>
            <consortium name="The Broad Institute Genomics Platform"/>
            <consortium name="The Broad Institute Genome Sequencing Center for Infectious Disease"/>
            <person name="Wu L."/>
            <person name="Ma J."/>
        </authorList>
    </citation>
    <scope>NUCLEOTIDE SEQUENCE [LARGE SCALE GENOMIC DNA]</scope>
    <source>
        <strain evidence="2 3">JCM 14900</strain>
    </source>
</reference>
<evidence type="ECO:0000313" key="2">
    <source>
        <dbReference type="EMBL" id="GAA1927675.1"/>
    </source>
</evidence>
<dbReference type="Proteomes" id="UP001501343">
    <property type="component" value="Unassembled WGS sequence"/>
</dbReference>
<proteinExistence type="predicted"/>
<dbReference type="EMBL" id="BAAAOF010000003">
    <property type="protein sequence ID" value="GAA1927675.1"/>
    <property type="molecule type" value="Genomic_DNA"/>
</dbReference>
<accession>A0ABN2PSH6</accession>
<comment type="caution">
    <text evidence="2">The sequence shown here is derived from an EMBL/GenBank/DDBJ whole genome shotgun (WGS) entry which is preliminary data.</text>
</comment>
<organism evidence="2 3">
    <name type="scientific">Microbacterium aoyamense</name>
    <dbReference type="NCBI Taxonomy" id="344166"/>
    <lineage>
        <taxon>Bacteria</taxon>
        <taxon>Bacillati</taxon>
        <taxon>Actinomycetota</taxon>
        <taxon>Actinomycetes</taxon>
        <taxon>Micrococcales</taxon>
        <taxon>Microbacteriaceae</taxon>
        <taxon>Microbacterium</taxon>
    </lineage>
</organism>
<feature type="transmembrane region" description="Helical" evidence="1">
    <location>
        <begin position="176"/>
        <end position="201"/>
    </location>
</feature>
<keyword evidence="1" id="KW-0472">Membrane</keyword>
<keyword evidence="3" id="KW-1185">Reference proteome</keyword>
<feature type="transmembrane region" description="Helical" evidence="1">
    <location>
        <begin position="46"/>
        <end position="64"/>
    </location>
</feature>
<sequence length="219" mass="23426">MTDAPSAAALRRTLTVGGVLLIAGAVLTFAQPTFFSLSIPLAEVMSWLAVGAYSATLLVFAFGLGRSGSIVSRRPLAVTAAVIVAAWPLVQRMVSWLVPVESALDFYRAWGYISWTVTLAATIVFVVQIARAGVLRGRVRWMPLWGLVIVVVPQILTQAVIVAAGIDFSTRADEWIFLFFGLERLCAFAVPVALGIIALVIANRAAPVSDPVQVYPPST</sequence>